<dbReference type="PANTHER" id="PTHR42738:SF7">
    <property type="entry name" value="HYDROXYMETHYLGLUTARYL-COA LYASE"/>
    <property type="match status" value="1"/>
</dbReference>
<dbReference type="PANTHER" id="PTHR42738">
    <property type="entry name" value="HYDROXYMETHYLGLUTARYL-COA LYASE"/>
    <property type="match status" value="1"/>
</dbReference>
<dbReference type="GO" id="GO:0006552">
    <property type="term" value="P:L-leucine catabolic process"/>
    <property type="evidence" value="ECO:0007669"/>
    <property type="project" value="TreeGrafter"/>
</dbReference>
<dbReference type="NCBIfam" id="NF004283">
    <property type="entry name" value="PRK05692.1"/>
    <property type="match status" value="1"/>
</dbReference>
<evidence type="ECO:0000313" key="5">
    <source>
        <dbReference type="EMBL" id="KAA9027052.1"/>
    </source>
</evidence>
<evidence type="ECO:0000313" key="6">
    <source>
        <dbReference type="Proteomes" id="UP000326671"/>
    </source>
</evidence>
<keyword evidence="6" id="KW-1185">Reference proteome</keyword>
<dbReference type="PROSITE" id="PS50991">
    <property type="entry name" value="PYR_CT"/>
    <property type="match status" value="1"/>
</dbReference>
<sequence length="320" mass="34934">MRLAFPKKVVIREVGPREGMQIERTPVSTEDKIRLVDLLSECNFPVIEVTSFVSPKWVPQMADAELIAKGFKRNPGTEYQAIYLNSKGIERAQATGKFDLEGVISIIASETFSKKNTNRSIEETFDEMDERIAVLRKFDVPVSTVAVMTAFGCNYEGNVDSEHVVQLISRTFEKANAHGLNPDRILLGDTVGWANPVSIEYLVGEVQNKWPDKTIILHLHDTRGMGLANAYAGLKMGVTHFDSSVGGLGGCPFGGSKGAAGNIATEDLVHMCHELGIETGIDLDKLIEVTLEAERILGRDLPSKVAKGGSLASYRQVPSS</sequence>
<evidence type="ECO:0000256" key="2">
    <source>
        <dbReference type="ARBA" id="ARBA00022723"/>
    </source>
</evidence>
<dbReference type="AlphaFoldDB" id="A0A5J5HWG8"/>
<dbReference type="SUPFAM" id="SSF51569">
    <property type="entry name" value="Aldolase"/>
    <property type="match status" value="1"/>
</dbReference>
<keyword evidence="3 5" id="KW-0456">Lyase</keyword>
<keyword evidence="2" id="KW-0479">Metal-binding</keyword>
<dbReference type="CDD" id="cd07938">
    <property type="entry name" value="DRE_TIM_HMGL"/>
    <property type="match status" value="1"/>
</dbReference>
<dbReference type="EMBL" id="VYKL01000014">
    <property type="protein sequence ID" value="KAA9027052.1"/>
    <property type="molecule type" value="Genomic_DNA"/>
</dbReference>
<dbReference type="GO" id="GO:0004419">
    <property type="term" value="F:hydroxymethylglutaryl-CoA lyase activity"/>
    <property type="evidence" value="ECO:0007669"/>
    <property type="project" value="TreeGrafter"/>
</dbReference>
<dbReference type="GO" id="GO:0046872">
    <property type="term" value="F:metal ion binding"/>
    <property type="evidence" value="ECO:0007669"/>
    <property type="project" value="UniProtKB-KW"/>
</dbReference>
<comment type="caution">
    <text evidence="5">The sequence shown here is derived from an EMBL/GenBank/DDBJ whole genome shotgun (WGS) entry which is preliminary data.</text>
</comment>
<comment type="similarity">
    <text evidence="1">Belongs to the HMG-CoA lyase family.</text>
</comment>
<evidence type="ECO:0000256" key="3">
    <source>
        <dbReference type="ARBA" id="ARBA00023239"/>
    </source>
</evidence>
<organism evidence="5 6">
    <name type="scientific">Niallia endozanthoxylica</name>
    <dbReference type="NCBI Taxonomy" id="2036016"/>
    <lineage>
        <taxon>Bacteria</taxon>
        <taxon>Bacillati</taxon>
        <taxon>Bacillota</taxon>
        <taxon>Bacilli</taxon>
        <taxon>Bacillales</taxon>
        <taxon>Bacillaceae</taxon>
        <taxon>Niallia</taxon>
    </lineage>
</organism>
<dbReference type="Gene3D" id="3.20.20.70">
    <property type="entry name" value="Aldolase class I"/>
    <property type="match status" value="1"/>
</dbReference>
<name>A0A5J5HWG8_9BACI</name>
<dbReference type="Pfam" id="PF00682">
    <property type="entry name" value="HMGL-like"/>
    <property type="match status" value="1"/>
</dbReference>
<dbReference type="GO" id="GO:0046951">
    <property type="term" value="P:ketone body biosynthetic process"/>
    <property type="evidence" value="ECO:0007669"/>
    <property type="project" value="TreeGrafter"/>
</dbReference>
<proteinExistence type="inferred from homology"/>
<feature type="domain" description="Pyruvate carboxyltransferase" evidence="4">
    <location>
        <begin position="9"/>
        <end position="287"/>
    </location>
</feature>
<dbReference type="InterPro" id="IPR000891">
    <property type="entry name" value="PYR_CT"/>
</dbReference>
<dbReference type="OrthoDB" id="9784013at2"/>
<dbReference type="InterPro" id="IPR013785">
    <property type="entry name" value="Aldolase_TIM"/>
</dbReference>
<evidence type="ECO:0000259" key="4">
    <source>
        <dbReference type="PROSITE" id="PS50991"/>
    </source>
</evidence>
<reference evidence="5 6" key="1">
    <citation type="submission" date="2019-09" db="EMBL/GenBank/DDBJ databases">
        <title>Whole genome sequences of isolates from the Mars Exploration Rovers.</title>
        <authorList>
            <person name="Seuylemezian A."/>
            <person name="Vaishampayan P."/>
        </authorList>
    </citation>
    <scope>NUCLEOTIDE SEQUENCE [LARGE SCALE GENOMIC DNA]</scope>
    <source>
        <strain evidence="5 6">MER_TA_151</strain>
    </source>
</reference>
<protein>
    <submittedName>
        <fullName evidence="5">Hydroxymethylglutaryl-CoA lyase</fullName>
    </submittedName>
</protein>
<gene>
    <name evidence="5" type="ORF">F4V44_07000</name>
</gene>
<dbReference type="InterPro" id="IPR043594">
    <property type="entry name" value="HMGL"/>
</dbReference>
<evidence type="ECO:0000256" key="1">
    <source>
        <dbReference type="ARBA" id="ARBA00009405"/>
    </source>
</evidence>
<accession>A0A5J5HWG8</accession>
<dbReference type="Proteomes" id="UP000326671">
    <property type="component" value="Unassembled WGS sequence"/>
</dbReference>